<evidence type="ECO:0000313" key="2">
    <source>
        <dbReference type="Proteomes" id="UP000634136"/>
    </source>
</evidence>
<reference evidence="1" key="1">
    <citation type="submission" date="2020-09" db="EMBL/GenBank/DDBJ databases">
        <title>Genome-Enabled Discovery of Anthraquinone Biosynthesis in Senna tora.</title>
        <authorList>
            <person name="Kang S.-H."/>
            <person name="Pandey R.P."/>
            <person name="Lee C.-M."/>
            <person name="Sim J.-S."/>
            <person name="Jeong J.-T."/>
            <person name="Choi B.-S."/>
            <person name="Jung M."/>
            <person name="Ginzburg D."/>
            <person name="Zhao K."/>
            <person name="Won S.Y."/>
            <person name="Oh T.-J."/>
            <person name="Yu Y."/>
            <person name="Kim N.-H."/>
            <person name="Lee O.R."/>
            <person name="Lee T.-H."/>
            <person name="Bashyal P."/>
            <person name="Kim T.-S."/>
            <person name="Lee W.-H."/>
            <person name="Kawkins C."/>
            <person name="Kim C.-K."/>
            <person name="Kim J.S."/>
            <person name="Ahn B.O."/>
            <person name="Rhee S.Y."/>
            <person name="Sohng J.K."/>
        </authorList>
    </citation>
    <scope>NUCLEOTIDE SEQUENCE</scope>
    <source>
        <tissue evidence="1">Leaf</tissue>
    </source>
</reference>
<evidence type="ECO:0000313" key="1">
    <source>
        <dbReference type="EMBL" id="KAF7827378.1"/>
    </source>
</evidence>
<organism evidence="1 2">
    <name type="scientific">Senna tora</name>
    <dbReference type="NCBI Taxonomy" id="362788"/>
    <lineage>
        <taxon>Eukaryota</taxon>
        <taxon>Viridiplantae</taxon>
        <taxon>Streptophyta</taxon>
        <taxon>Embryophyta</taxon>
        <taxon>Tracheophyta</taxon>
        <taxon>Spermatophyta</taxon>
        <taxon>Magnoliopsida</taxon>
        <taxon>eudicotyledons</taxon>
        <taxon>Gunneridae</taxon>
        <taxon>Pentapetalae</taxon>
        <taxon>rosids</taxon>
        <taxon>fabids</taxon>
        <taxon>Fabales</taxon>
        <taxon>Fabaceae</taxon>
        <taxon>Caesalpinioideae</taxon>
        <taxon>Cassia clade</taxon>
        <taxon>Senna</taxon>
    </lineage>
</organism>
<proteinExistence type="predicted"/>
<comment type="caution">
    <text evidence="1">The sequence shown here is derived from an EMBL/GenBank/DDBJ whole genome shotgun (WGS) entry which is preliminary data.</text>
</comment>
<accession>A0A834TS66</accession>
<protein>
    <submittedName>
        <fullName evidence="1">Uncharacterized protein</fullName>
    </submittedName>
</protein>
<name>A0A834TS66_9FABA</name>
<dbReference type="EMBL" id="JAAIUW010000006">
    <property type="protein sequence ID" value="KAF7827378.1"/>
    <property type="molecule type" value="Genomic_DNA"/>
</dbReference>
<gene>
    <name evidence="1" type="ORF">G2W53_018542</name>
</gene>
<dbReference type="Proteomes" id="UP000634136">
    <property type="component" value="Unassembled WGS sequence"/>
</dbReference>
<keyword evidence="2" id="KW-1185">Reference proteome</keyword>
<sequence>MEAAEESLRVLGRDEIEVAPWRRKALETRWRQR</sequence>
<dbReference type="AlphaFoldDB" id="A0A834TS66"/>